<feature type="transmembrane region" description="Helical" evidence="2">
    <location>
        <begin position="93"/>
        <end position="114"/>
    </location>
</feature>
<evidence type="ECO:0000256" key="2">
    <source>
        <dbReference type="SAM" id="Phobius"/>
    </source>
</evidence>
<accession>A0A5C3QZW0</accession>
<organism evidence="3 4">
    <name type="scientific">Pterulicium gracile</name>
    <dbReference type="NCBI Taxonomy" id="1884261"/>
    <lineage>
        <taxon>Eukaryota</taxon>
        <taxon>Fungi</taxon>
        <taxon>Dikarya</taxon>
        <taxon>Basidiomycota</taxon>
        <taxon>Agaricomycotina</taxon>
        <taxon>Agaricomycetes</taxon>
        <taxon>Agaricomycetidae</taxon>
        <taxon>Agaricales</taxon>
        <taxon>Pleurotineae</taxon>
        <taxon>Pterulaceae</taxon>
        <taxon>Pterulicium</taxon>
    </lineage>
</organism>
<sequence>MPSSRYASALIAGSGLLFNFGLAVNLIAASRSLRWEPESEWDSEGGQTVWRFQGVNLAWGMLSLYFASSAAVCCIGLYGIIKNKASHVRFYRDFSFADFILSTIFTSIATWGIFHTSVRTGACEELSRHPELLRATGELGLSAENCEQWFERVTWISAAGLLVMLVIRLHFLLAVSKYYSTLIRNLRPTLPIHLTTHTGPRHSMQRILLLPPSASHSSSDSDLPLIYSPVSLDSLSPDARATATEAWIARTSSDSRRQQRVIPGRGSTGRINLPISQDEPLLPSYSDSKSPRAFR</sequence>
<feature type="transmembrane region" description="Helical" evidence="2">
    <location>
        <begin position="57"/>
        <end position="81"/>
    </location>
</feature>
<reference evidence="3 4" key="1">
    <citation type="journal article" date="2019" name="Nat. Ecol. Evol.">
        <title>Megaphylogeny resolves global patterns of mushroom evolution.</title>
        <authorList>
            <person name="Varga T."/>
            <person name="Krizsan K."/>
            <person name="Foldi C."/>
            <person name="Dima B."/>
            <person name="Sanchez-Garcia M."/>
            <person name="Sanchez-Ramirez S."/>
            <person name="Szollosi G.J."/>
            <person name="Szarkandi J.G."/>
            <person name="Papp V."/>
            <person name="Albert L."/>
            <person name="Andreopoulos W."/>
            <person name="Angelini C."/>
            <person name="Antonin V."/>
            <person name="Barry K.W."/>
            <person name="Bougher N.L."/>
            <person name="Buchanan P."/>
            <person name="Buyck B."/>
            <person name="Bense V."/>
            <person name="Catcheside P."/>
            <person name="Chovatia M."/>
            <person name="Cooper J."/>
            <person name="Damon W."/>
            <person name="Desjardin D."/>
            <person name="Finy P."/>
            <person name="Geml J."/>
            <person name="Haridas S."/>
            <person name="Hughes K."/>
            <person name="Justo A."/>
            <person name="Karasinski D."/>
            <person name="Kautmanova I."/>
            <person name="Kiss B."/>
            <person name="Kocsube S."/>
            <person name="Kotiranta H."/>
            <person name="LaButti K.M."/>
            <person name="Lechner B.E."/>
            <person name="Liimatainen K."/>
            <person name="Lipzen A."/>
            <person name="Lukacs Z."/>
            <person name="Mihaltcheva S."/>
            <person name="Morgado L.N."/>
            <person name="Niskanen T."/>
            <person name="Noordeloos M.E."/>
            <person name="Ohm R.A."/>
            <person name="Ortiz-Santana B."/>
            <person name="Ovrebo C."/>
            <person name="Racz N."/>
            <person name="Riley R."/>
            <person name="Savchenko A."/>
            <person name="Shiryaev A."/>
            <person name="Soop K."/>
            <person name="Spirin V."/>
            <person name="Szebenyi C."/>
            <person name="Tomsovsky M."/>
            <person name="Tulloss R.E."/>
            <person name="Uehling J."/>
            <person name="Grigoriev I.V."/>
            <person name="Vagvolgyi C."/>
            <person name="Papp T."/>
            <person name="Martin F.M."/>
            <person name="Miettinen O."/>
            <person name="Hibbett D.S."/>
            <person name="Nagy L.G."/>
        </authorList>
    </citation>
    <scope>NUCLEOTIDE SEQUENCE [LARGE SCALE GENOMIC DNA]</scope>
    <source>
        <strain evidence="3 4">CBS 309.79</strain>
    </source>
</reference>
<evidence type="ECO:0000256" key="1">
    <source>
        <dbReference type="SAM" id="MobiDB-lite"/>
    </source>
</evidence>
<keyword evidence="2" id="KW-1133">Transmembrane helix</keyword>
<proteinExistence type="predicted"/>
<dbReference type="EMBL" id="ML178816">
    <property type="protein sequence ID" value="TFL05839.1"/>
    <property type="molecule type" value="Genomic_DNA"/>
</dbReference>
<feature type="transmembrane region" description="Helical" evidence="2">
    <location>
        <begin position="155"/>
        <end position="175"/>
    </location>
</feature>
<keyword evidence="4" id="KW-1185">Reference proteome</keyword>
<name>A0A5C3QZW0_9AGAR</name>
<dbReference type="OrthoDB" id="2355659at2759"/>
<dbReference type="Proteomes" id="UP000305067">
    <property type="component" value="Unassembled WGS sequence"/>
</dbReference>
<evidence type="ECO:0000313" key="3">
    <source>
        <dbReference type="EMBL" id="TFL05839.1"/>
    </source>
</evidence>
<keyword evidence="2" id="KW-0472">Membrane</keyword>
<feature type="region of interest" description="Disordered" evidence="1">
    <location>
        <begin position="254"/>
        <end position="295"/>
    </location>
</feature>
<gene>
    <name evidence="3" type="ORF">BDV98DRAFT_560712</name>
</gene>
<evidence type="ECO:0000313" key="4">
    <source>
        <dbReference type="Proteomes" id="UP000305067"/>
    </source>
</evidence>
<keyword evidence="2" id="KW-0812">Transmembrane</keyword>
<dbReference type="AlphaFoldDB" id="A0A5C3QZW0"/>
<protein>
    <submittedName>
        <fullName evidence="3">Uncharacterized protein</fullName>
    </submittedName>
</protein>